<evidence type="ECO:0000313" key="3">
    <source>
        <dbReference type="EMBL" id="MBB4882036.1"/>
    </source>
</evidence>
<gene>
    <name evidence="3" type="ORF">BJ976_000387</name>
</gene>
<feature type="compositionally biased region" description="Low complexity" evidence="1">
    <location>
        <begin position="44"/>
        <end position="59"/>
    </location>
</feature>
<dbReference type="EMBL" id="JACHMC010000001">
    <property type="protein sequence ID" value="MBB4882036.1"/>
    <property type="molecule type" value="Genomic_DNA"/>
</dbReference>
<feature type="chain" id="PRO_5043714090" evidence="2">
    <location>
        <begin position="33"/>
        <end position="130"/>
    </location>
</feature>
<name>A0A4Y8X247_9MICC</name>
<keyword evidence="4" id="KW-1185">Reference proteome</keyword>
<protein>
    <submittedName>
        <fullName evidence="3">Uncharacterized protein</fullName>
    </submittedName>
</protein>
<evidence type="ECO:0000256" key="1">
    <source>
        <dbReference type="SAM" id="MobiDB-lite"/>
    </source>
</evidence>
<sequence length="130" mass="13378">MTSPLTRIARSGAAISLAGTLLATSLGTSAWAVEPARVGAPNVSHTSISTSASTPSTPSADEEEFTSTVIEKDKGYSDVAHTDALPWVVARCLMGLGLNGPQMTQIMTKGTLEAFWAAGGRATLACLRGK</sequence>
<reference evidence="3 4" key="1">
    <citation type="submission" date="2020-08" db="EMBL/GenBank/DDBJ databases">
        <title>Sequencing the genomes of 1000 actinobacteria strains.</title>
        <authorList>
            <person name="Klenk H.-P."/>
        </authorList>
    </citation>
    <scope>NUCLEOTIDE SEQUENCE [LARGE SCALE GENOMIC DNA]</scope>
    <source>
        <strain evidence="3 4">DSM 19079</strain>
    </source>
</reference>
<evidence type="ECO:0000313" key="4">
    <source>
        <dbReference type="Proteomes" id="UP000560081"/>
    </source>
</evidence>
<evidence type="ECO:0000256" key="2">
    <source>
        <dbReference type="SAM" id="SignalP"/>
    </source>
</evidence>
<keyword evidence="2" id="KW-0732">Signal</keyword>
<proteinExistence type="predicted"/>
<organism evidence="3 4">
    <name type="scientific">Micrococcus flavus</name>
    <dbReference type="NCBI Taxonomy" id="384602"/>
    <lineage>
        <taxon>Bacteria</taxon>
        <taxon>Bacillati</taxon>
        <taxon>Actinomycetota</taxon>
        <taxon>Actinomycetes</taxon>
        <taxon>Micrococcales</taxon>
        <taxon>Micrococcaceae</taxon>
        <taxon>Micrococcus</taxon>
    </lineage>
</organism>
<feature type="region of interest" description="Disordered" evidence="1">
    <location>
        <begin position="41"/>
        <end position="65"/>
    </location>
</feature>
<dbReference type="OrthoDB" id="3701350at2"/>
<accession>A0A4Y8X247</accession>
<dbReference type="AlphaFoldDB" id="A0A4Y8X247"/>
<dbReference type="RefSeq" id="WP_135029770.1">
    <property type="nucleotide sequence ID" value="NZ_BMLA01000003.1"/>
</dbReference>
<feature type="signal peptide" evidence="2">
    <location>
        <begin position="1"/>
        <end position="32"/>
    </location>
</feature>
<dbReference type="Proteomes" id="UP000560081">
    <property type="component" value="Unassembled WGS sequence"/>
</dbReference>
<comment type="caution">
    <text evidence="3">The sequence shown here is derived from an EMBL/GenBank/DDBJ whole genome shotgun (WGS) entry which is preliminary data.</text>
</comment>